<dbReference type="PRINTS" id="PR00369">
    <property type="entry name" value="FLAVODOXIN"/>
</dbReference>
<keyword evidence="4" id="KW-0813">Transport</keyword>
<dbReference type="GO" id="GO:0010181">
    <property type="term" value="F:FMN binding"/>
    <property type="evidence" value="ECO:0007669"/>
    <property type="project" value="InterPro"/>
</dbReference>
<dbReference type="PANTHER" id="PTHR19384">
    <property type="entry name" value="NITRIC OXIDE SYNTHASE-RELATED"/>
    <property type="match status" value="1"/>
</dbReference>
<dbReference type="GO" id="GO:0050660">
    <property type="term" value="F:flavin adenine dinucleotide binding"/>
    <property type="evidence" value="ECO:0007669"/>
    <property type="project" value="TreeGrafter"/>
</dbReference>
<dbReference type="PANTHER" id="PTHR19384:SF128">
    <property type="entry name" value="NADPH OXIDOREDUCTASE A"/>
    <property type="match status" value="1"/>
</dbReference>
<protein>
    <submittedName>
        <fullName evidence="6">MioC</fullName>
    </submittedName>
</protein>
<dbReference type="NCBIfam" id="NF006531">
    <property type="entry name" value="PRK09004.1"/>
    <property type="match status" value="1"/>
</dbReference>
<name>A0A0J5S5J6_9PAST</name>
<keyword evidence="3" id="KW-0288">FMN</keyword>
<keyword evidence="2" id="KW-0285">Flavoprotein</keyword>
<dbReference type="PROSITE" id="PS50902">
    <property type="entry name" value="FLAVODOXIN_LIKE"/>
    <property type="match status" value="1"/>
</dbReference>
<dbReference type="GO" id="GO:0016491">
    <property type="term" value="F:oxidoreductase activity"/>
    <property type="evidence" value="ECO:0007669"/>
    <property type="project" value="TreeGrafter"/>
</dbReference>
<feature type="domain" description="Flavodoxin-like" evidence="5">
    <location>
        <begin position="5"/>
        <end position="144"/>
    </location>
</feature>
<dbReference type="Pfam" id="PF00258">
    <property type="entry name" value="Flavodoxin_1"/>
    <property type="match status" value="1"/>
</dbReference>
<dbReference type="Gene3D" id="3.40.50.360">
    <property type="match status" value="1"/>
</dbReference>
<dbReference type="InterPro" id="IPR008254">
    <property type="entry name" value="Flavodoxin/NO_synth"/>
</dbReference>
<keyword evidence="4" id="KW-0249">Electron transport</keyword>
<dbReference type="EMBL" id="JWIZ01000013">
    <property type="protein sequence ID" value="KMK52112.1"/>
    <property type="molecule type" value="Genomic_DNA"/>
</dbReference>
<gene>
    <name evidence="6" type="ORF">RO21_02500</name>
</gene>
<dbReference type="GO" id="GO:0005829">
    <property type="term" value="C:cytosol"/>
    <property type="evidence" value="ECO:0007669"/>
    <property type="project" value="TreeGrafter"/>
</dbReference>
<evidence type="ECO:0000256" key="4">
    <source>
        <dbReference type="ARBA" id="ARBA00022982"/>
    </source>
</evidence>
<reference evidence="6 7" key="1">
    <citation type="submission" date="2014-12" db="EMBL/GenBank/DDBJ databases">
        <title>Reclassification of Actinobacillus muris as Muribacter muris.</title>
        <authorList>
            <person name="Christensen H."/>
            <person name="Nicklas W."/>
            <person name="Bisgaard M."/>
        </authorList>
    </citation>
    <scope>NUCLEOTIDE SEQUENCE [LARGE SCALE GENOMIC DNA]</scope>
    <source>
        <strain evidence="6 7">Ackerman80-443D</strain>
    </source>
</reference>
<sequence>MTQSICIITGSTLGGAEYVADHLNDVLNAKGYQVDVFNNAGLNDIQSRPHLIVITSTHGAGELPDNIQPLFEEIAEQSPDFSTLKFGVIGLGSSDYDTFCYAVDIVETALKAQGATQVCDSLRIDVTQNFDHDGSAEAWLSSFIEHIK</sequence>
<comment type="caution">
    <text evidence="6">The sequence shown here is derived from an EMBL/GenBank/DDBJ whole genome shotgun (WGS) entry which is preliminary data.</text>
</comment>
<keyword evidence="7" id="KW-1185">Reference proteome</keyword>
<dbReference type="Proteomes" id="UP000036270">
    <property type="component" value="Unassembled WGS sequence"/>
</dbReference>
<dbReference type="PATRIC" id="fig|67855.3.peg.267"/>
<dbReference type="RefSeq" id="WP_047976226.1">
    <property type="nucleotide sequence ID" value="NZ_JWIZ01000013.1"/>
</dbReference>
<evidence type="ECO:0000313" key="6">
    <source>
        <dbReference type="EMBL" id="KMK52112.1"/>
    </source>
</evidence>
<accession>A0A0J5S5J6</accession>
<proteinExistence type="predicted"/>
<dbReference type="SUPFAM" id="SSF52218">
    <property type="entry name" value="Flavoproteins"/>
    <property type="match status" value="1"/>
</dbReference>
<evidence type="ECO:0000259" key="5">
    <source>
        <dbReference type="PROSITE" id="PS50902"/>
    </source>
</evidence>
<dbReference type="InterPro" id="IPR029039">
    <property type="entry name" value="Flavoprotein-like_sf"/>
</dbReference>
<organism evidence="6 7">
    <name type="scientific">Muribacter muris</name>
    <dbReference type="NCBI Taxonomy" id="67855"/>
    <lineage>
        <taxon>Bacteria</taxon>
        <taxon>Pseudomonadati</taxon>
        <taxon>Pseudomonadota</taxon>
        <taxon>Gammaproteobacteria</taxon>
        <taxon>Pasteurellales</taxon>
        <taxon>Pasteurellaceae</taxon>
        <taxon>Muribacter</taxon>
    </lineage>
</organism>
<evidence type="ECO:0000256" key="3">
    <source>
        <dbReference type="ARBA" id="ARBA00022643"/>
    </source>
</evidence>
<dbReference type="AlphaFoldDB" id="A0A0J5S5J6"/>
<dbReference type="InterPro" id="IPR001094">
    <property type="entry name" value="Flavdoxin-like"/>
</dbReference>
<comment type="cofactor">
    <cofactor evidence="1">
        <name>FMN</name>
        <dbReference type="ChEBI" id="CHEBI:58210"/>
    </cofactor>
</comment>
<evidence type="ECO:0000313" key="7">
    <source>
        <dbReference type="Proteomes" id="UP000036270"/>
    </source>
</evidence>
<evidence type="ECO:0000256" key="1">
    <source>
        <dbReference type="ARBA" id="ARBA00001917"/>
    </source>
</evidence>
<evidence type="ECO:0000256" key="2">
    <source>
        <dbReference type="ARBA" id="ARBA00022630"/>
    </source>
</evidence>